<evidence type="ECO:0000256" key="4">
    <source>
        <dbReference type="ARBA" id="ARBA00023136"/>
    </source>
</evidence>
<evidence type="ECO:0000256" key="3">
    <source>
        <dbReference type="ARBA" id="ARBA00022989"/>
    </source>
</evidence>
<dbReference type="EMBL" id="CAXITT010000194">
    <property type="protein sequence ID" value="CAL1535206.1"/>
    <property type="molecule type" value="Genomic_DNA"/>
</dbReference>
<dbReference type="PANTHER" id="PTHR46641:SF2">
    <property type="entry name" value="FMRFAMIDE RECEPTOR"/>
    <property type="match status" value="1"/>
</dbReference>
<name>A0AAV2HSW0_LYMST</name>
<dbReference type="GO" id="GO:0004930">
    <property type="term" value="F:G protein-coupled receptor activity"/>
    <property type="evidence" value="ECO:0007669"/>
    <property type="project" value="InterPro"/>
</dbReference>
<dbReference type="PRINTS" id="PR00237">
    <property type="entry name" value="GPCRRHODOPSN"/>
</dbReference>
<feature type="transmembrane region" description="Helical" evidence="5">
    <location>
        <begin position="49"/>
        <end position="74"/>
    </location>
</feature>
<dbReference type="GO" id="GO:0016020">
    <property type="term" value="C:membrane"/>
    <property type="evidence" value="ECO:0007669"/>
    <property type="project" value="UniProtKB-SubCell"/>
</dbReference>
<feature type="transmembrane region" description="Helical" evidence="5">
    <location>
        <begin position="191"/>
        <end position="209"/>
    </location>
</feature>
<keyword evidence="2 5" id="KW-0812">Transmembrane</keyword>
<reference evidence="7 8" key="1">
    <citation type="submission" date="2024-04" db="EMBL/GenBank/DDBJ databases">
        <authorList>
            <consortium name="Genoscope - CEA"/>
            <person name="William W."/>
        </authorList>
    </citation>
    <scope>NUCLEOTIDE SEQUENCE [LARGE SCALE GENOMIC DNA]</scope>
</reference>
<dbReference type="InterPro" id="IPR000276">
    <property type="entry name" value="GPCR_Rhodpsn"/>
</dbReference>
<evidence type="ECO:0000313" key="7">
    <source>
        <dbReference type="EMBL" id="CAL1535206.1"/>
    </source>
</evidence>
<protein>
    <recommendedName>
        <fullName evidence="6">G-protein coupled receptors family 1 profile domain-containing protein</fullName>
    </recommendedName>
</protein>
<accession>A0AAV2HSW0</accession>
<comment type="caution">
    <text evidence="7">The sequence shown here is derived from an EMBL/GenBank/DDBJ whole genome shotgun (WGS) entry which is preliminary data.</text>
</comment>
<keyword evidence="4 5" id="KW-0472">Membrane</keyword>
<dbReference type="PANTHER" id="PTHR46641">
    <property type="entry name" value="FMRFAMIDE RECEPTOR-RELATED"/>
    <property type="match status" value="1"/>
</dbReference>
<feature type="non-terminal residue" evidence="7">
    <location>
        <position position="1"/>
    </location>
</feature>
<keyword evidence="3 5" id="KW-1133">Transmembrane helix</keyword>
<feature type="transmembrane region" description="Helical" evidence="5">
    <location>
        <begin position="133"/>
        <end position="153"/>
    </location>
</feature>
<evidence type="ECO:0000256" key="2">
    <source>
        <dbReference type="ARBA" id="ARBA00022692"/>
    </source>
</evidence>
<dbReference type="Gene3D" id="1.20.1070.10">
    <property type="entry name" value="Rhodopsin 7-helix transmembrane proteins"/>
    <property type="match status" value="1"/>
</dbReference>
<dbReference type="Pfam" id="PF00001">
    <property type="entry name" value="7tm_1"/>
    <property type="match status" value="1"/>
</dbReference>
<feature type="transmembrane region" description="Helical" evidence="5">
    <location>
        <begin position="15"/>
        <end position="37"/>
    </location>
</feature>
<evidence type="ECO:0000313" key="8">
    <source>
        <dbReference type="Proteomes" id="UP001497497"/>
    </source>
</evidence>
<keyword evidence="8" id="KW-1185">Reference proteome</keyword>
<feature type="transmembrane region" description="Helical" evidence="5">
    <location>
        <begin position="305"/>
        <end position="327"/>
    </location>
</feature>
<evidence type="ECO:0000256" key="1">
    <source>
        <dbReference type="ARBA" id="ARBA00004370"/>
    </source>
</evidence>
<dbReference type="Proteomes" id="UP001497497">
    <property type="component" value="Unassembled WGS sequence"/>
</dbReference>
<dbReference type="PROSITE" id="PS50262">
    <property type="entry name" value="G_PROTEIN_RECEP_F1_2"/>
    <property type="match status" value="1"/>
</dbReference>
<evidence type="ECO:0000256" key="5">
    <source>
        <dbReference type="SAM" id="Phobius"/>
    </source>
</evidence>
<organism evidence="7 8">
    <name type="scientific">Lymnaea stagnalis</name>
    <name type="common">Great pond snail</name>
    <name type="synonym">Helix stagnalis</name>
    <dbReference type="NCBI Taxonomy" id="6523"/>
    <lineage>
        <taxon>Eukaryota</taxon>
        <taxon>Metazoa</taxon>
        <taxon>Spiralia</taxon>
        <taxon>Lophotrochozoa</taxon>
        <taxon>Mollusca</taxon>
        <taxon>Gastropoda</taxon>
        <taxon>Heterobranchia</taxon>
        <taxon>Euthyneura</taxon>
        <taxon>Panpulmonata</taxon>
        <taxon>Hygrophila</taxon>
        <taxon>Lymnaeoidea</taxon>
        <taxon>Lymnaeidae</taxon>
        <taxon>Lymnaea</taxon>
    </lineage>
</organism>
<comment type="subcellular location">
    <subcellularLocation>
        <location evidence="1">Membrane</location>
    </subcellularLocation>
</comment>
<gene>
    <name evidence="7" type="ORF">GSLYS_00009166001</name>
</gene>
<sequence>GPISDEAVDLLWKSASFSVLPVFTVVGVVTNTLNLAVFSRLGLTNSVNICFFALALSDVCCLTVFLFALVTSYTRRVFPNHFINFQDMNNVATWYYRMFYDISTVTTTYIAVQRGCCVALPFHFRDFFTKERVITGVIFIYVSGMACYVPVFATSLLLPARDSQTNATQVRLVFSPGRDEIVAAVDILKKFALTFTCQFLALLSLMAIVSGMKSASEFRQASSHTGCTRDGNVTFGGTNQREVDQLHRTDTAPAVSKSQRKEKKIVRQVLLITTVFIVCNTPQMVASIVGRVVPGVDLFGHNRNVYFLTYTVVNVFELFNCSFNFFIYNKFNTKFKEIVDDALCN</sequence>
<dbReference type="AlphaFoldDB" id="A0AAV2HSW0"/>
<proteinExistence type="predicted"/>
<dbReference type="InterPro" id="IPR052954">
    <property type="entry name" value="GPCR-Ligand_Int"/>
</dbReference>
<dbReference type="SUPFAM" id="SSF81321">
    <property type="entry name" value="Family A G protein-coupled receptor-like"/>
    <property type="match status" value="1"/>
</dbReference>
<dbReference type="InterPro" id="IPR017452">
    <property type="entry name" value="GPCR_Rhodpsn_7TM"/>
</dbReference>
<feature type="transmembrane region" description="Helical" evidence="5">
    <location>
        <begin position="269"/>
        <end position="293"/>
    </location>
</feature>
<evidence type="ECO:0000259" key="6">
    <source>
        <dbReference type="PROSITE" id="PS50262"/>
    </source>
</evidence>
<feature type="domain" description="G-protein coupled receptors family 1 profile" evidence="6">
    <location>
        <begin position="30"/>
        <end position="328"/>
    </location>
</feature>